<name>A0A0B0H8S0_SOVGS</name>
<dbReference type="GO" id="GO:0004450">
    <property type="term" value="F:isocitrate dehydrogenase (NADP+) activity"/>
    <property type="evidence" value="ECO:0007669"/>
    <property type="project" value="InterPro"/>
</dbReference>
<comment type="caution">
    <text evidence="1">The sequence shown here is derived from an EMBL/GenBank/DDBJ whole genome shotgun (WGS) entry which is preliminary data.</text>
</comment>
<dbReference type="SUPFAM" id="SSF53659">
    <property type="entry name" value="Isocitrate/Isopropylmalate dehydrogenase-like"/>
    <property type="match status" value="1"/>
</dbReference>
<dbReference type="AlphaFoldDB" id="A0A0B0H8S0"/>
<reference evidence="1 2" key="1">
    <citation type="journal article" date="2014" name="BMC Genomics">
        <title>The genome of the intracellular bacterium of the coastal bivalve, Solemya velum: a blueprint for thriving in and out of symbiosis.</title>
        <authorList>
            <person name="Dmytrenko O."/>
            <person name="Russell S.L."/>
            <person name="Loo W.T."/>
            <person name="Fontanez K.M."/>
            <person name="Liao L."/>
            <person name="Roeselers G."/>
            <person name="Sharma R."/>
            <person name="Stewart F.J."/>
            <person name="Newton I.L."/>
            <person name="Woyke T."/>
            <person name="Wu D."/>
            <person name="Lang J.M."/>
            <person name="Eisen J.A."/>
            <person name="Cavanaugh C.M."/>
        </authorList>
    </citation>
    <scope>NUCLEOTIDE SEQUENCE [LARGE SCALE GENOMIC DNA]</scope>
    <source>
        <strain evidence="1 2">WH</strain>
    </source>
</reference>
<sequence length="30" mass="3076">MPDNLAVLGELTGSPDVNIIKLPNISASVP</sequence>
<dbReference type="Pfam" id="PF03971">
    <property type="entry name" value="IDH"/>
    <property type="match status" value="1"/>
</dbReference>
<keyword evidence="2" id="KW-1185">Reference proteome</keyword>
<protein>
    <submittedName>
        <fullName evidence="1">Monomeric isocitrate dehydrogenase</fullName>
    </submittedName>
</protein>
<evidence type="ECO:0000313" key="2">
    <source>
        <dbReference type="Proteomes" id="UP000030856"/>
    </source>
</evidence>
<accession>A0A0B0H8S0</accession>
<organism evidence="1 2">
    <name type="scientific">Solemya velum gill symbiont</name>
    <dbReference type="NCBI Taxonomy" id="2340"/>
    <lineage>
        <taxon>Bacteria</taxon>
        <taxon>Pseudomonadati</taxon>
        <taxon>Pseudomonadota</taxon>
        <taxon>Gammaproteobacteria</taxon>
        <taxon>sulfur-oxidizing symbionts</taxon>
    </lineage>
</organism>
<proteinExistence type="predicted"/>
<gene>
    <name evidence="1" type="ORF">JV46_21220</name>
</gene>
<evidence type="ECO:0000313" key="1">
    <source>
        <dbReference type="EMBL" id="KHF25485.1"/>
    </source>
</evidence>
<dbReference type="GO" id="GO:0006099">
    <property type="term" value="P:tricarboxylic acid cycle"/>
    <property type="evidence" value="ECO:0007669"/>
    <property type="project" value="InterPro"/>
</dbReference>
<dbReference type="InterPro" id="IPR004436">
    <property type="entry name" value="Isocitrate_DH_NADP_mono"/>
</dbReference>
<dbReference type="Proteomes" id="UP000030856">
    <property type="component" value="Unassembled WGS sequence"/>
</dbReference>
<dbReference type="EMBL" id="JRAA01000001">
    <property type="protein sequence ID" value="KHF25485.1"/>
    <property type="molecule type" value="Genomic_DNA"/>
</dbReference>
<dbReference type="STRING" id="2340.JV46_21220"/>